<dbReference type="EMBL" id="JBDPZC010000001">
    <property type="protein sequence ID" value="MEO3711241.1"/>
    <property type="molecule type" value="Genomic_DNA"/>
</dbReference>
<evidence type="ECO:0000313" key="3">
    <source>
        <dbReference type="Proteomes" id="UP001462640"/>
    </source>
</evidence>
<name>A0ABV0G860_9BURK</name>
<sequence length="332" mass="35260">MKRSLLFVGLGLGAALAHADIVPAIQSSQYIATARYNGATVSYAENRYGNGPLAEMATAMKRVPMQVESGLNTALSNKAAGSGGTFLKGTLSGDPTVTITPQASGITLIHLGGWSYTATTRFTGRKLGFISYDCVNTLSLRNLSITAQYGSVDGRLLDEKTGATADVSSSTDCDSNLSWILPFVGDFIIGQIASRKDAAVVSSIQTSLGGLKDDLLFDRNANYLSGLNKLVPVDKVITLPNGSSFALGQYIQNNLPYLIGNSQLTLKLGQGVQVRPKFGGEPTTTTETGTVLDLSLSSPAFSFGVGMVEQAQVRWSWVCSWQNPSKQCFPDY</sequence>
<gene>
    <name evidence="2" type="ORF">ABDJ40_00505</name>
</gene>
<comment type="caution">
    <text evidence="2">The sequence shown here is derived from an EMBL/GenBank/DDBJ whole genome shotgun (WGS) entry which is preliminary data.</text>
</comment>
<feature type="signal peptide" evidence="1">
    <location>
        <begin position="1"/>
        <end position="19"/>
    </location>
</feature>
<evidence type="ECO:0000313" key="2">
    <source>
        <dbReference type="EMBL" id="MEO3711241.1"/>
    </source>
</evidence>
<reference evidence="2 3" key="1">
    <citation type="submission" date="2024-05" db="EMBL/GenBank/DDBJ databases">
        <title>Roseateles sp. 2.12 16S ribosomal RNA gene Genome sequencing and assembly.</title>
        <authorList>
            <person name="Woo H."/>
        </authorList>
    </citation>
    <scope>NUCLEOTIDE SEQUENCE [LARGE SCALE GENOMIC DNA]</scope>
    <source>
        <strain evidence="2 3">2.12</strain>
    </source>
</reference>
<dbReference type="RefSeq" id="WP_347604649.1">
    <property type="nucleotide sequence ID" value="NZ_JBDPZC010000001.1"/>
</dbReference>
<evidence type="ECO:0000256" key="1">
    <source>
        <dbReference type="SAM" id="SignalP"/>
    </source>
</evidence>
<keyword evidence="3" id="KW-1185">Reference proteome</keyword>
<proteinExistence type="predicted"/>
<keyword evidence="1" id="KW-0732">Signal</keyword>
<accession>A0ABV0G860</accession>
<protein>
    <submittedName>
        <fullName evidence="2">Uncharacterized protein</fullName>
    </submittedName>
</protein>
<organism evidence="2 3">
    <name type="scientific">Roseateles flavus</name>
    <dbReference type="NCBI Taxonomy" id="3149041"/>
    <lineage>
        <taxon>Bacteria</taxon>
        <taxon>Pseudomonadati</taxon>
        <taxon>Pseudomonadota</taxon>
        <taxon>Betaproteobacteria</taxon>
        <taxon>Burkholderiales</taxon>
        <taxon>Sphaerotilaceae</taxon>
        <taxon>Roseateles</taxon>
    </lineage>
</organism>
<feature type="chain" id="PRO_5047064517" evidence="1">
    <location>
        <begin position="20"/>
        <end position="332"/>
    </location>
</feature>
<dbReference type="Proteomes" id="UP001462640">
    <property type="component" value="Unassembled WGS sequence"/>
</dbReference>